<dbReference type="KEGG" id="bmur:ABE28_023315"/>
<keyword evidence="1" id="KW-1133">Transmembrane helix</keyword>
<protein>
    <submittedName>
        <fullName evidence="2">Uncharacterized protein</fullName>
    </submittedName>
</protein>
<evidence type="ECO:0000313" key="2">
    <source>
        <dbReference type="EMBL" id="AOH57286.1"/>
    </source>
</evidence>
<organism evidence="2 3">
    <name type="scientific">Peribacillus muralis</name>
    <dbReference type="NCBI Taxonomy" id="264697"/>
    <lineage>
        <taxon>Bacteria</taxon>
        <taxon>Bacillati</taxon>
        <taxon>Bacillota</taxon>
        <taxon>Bacilli</taxon>
        <taxon>Bacillales</taxon>
        <taxon>Bacillaceae</taxon>
        <taxon>Peribacillus</taxon>
    </lineage>
</organism>
<dbReference type="AlphaFoldDB" id="A0A1B3XVN9"/>
<dbReference type="OrthoDB" id="2067518at2"/>
<dbReference type="EMBL" id="CP017080">
    <property type="protein sequence ID" value="AOH57286.1"/>
    <property type="molecule type" value="Genomic_DNA"/>
</dbReference>
<proteinExistence type="predicted"/>
<reference evidence="2 3" key="1">
    <citation type="submission" date="2016-08" db="EMBL/GenBank/DDBJ databases">
        <title>Complete genome sequence of Bacillus muralis G25-68, a strain with toxicity to nematodes.</title>
        <authorList>
            <person name="Zheng Z."/>
        </authorList>
    </citation>
    <scope>NUCLEOTIDE SEQUENCE [LARGE SCALE GENOMIC DNA]</scope>
    <source>
        <strain evidence="2 3">G25-68</strain>
    </source>
</reference>
<evidence type="ECO:0000313" key="3">
    <source>
        <dbReference type="Proteomes" id="UP000077926"/>
    </source>
</evidence>
<dbReference type="STRING" id="264697.ABE28_023315"/>
<evidence type="ECO:0000256" key="1">
    <source>
        <dbReference type="SAM" id="Phobius"/>
    </source>
</evidence>
<keyword evidence="1" id="KW-0472">Membrane</keyword>
<dbReference type="RefSeq" id="WP_064467033.1">
    <property type="nucleotide sequence ID" value="NZ_CP017080.1"/>
</dbReference>
<sequence length="253" mass="28696">MKSQISRVFRNTLSRIGILAIILIPCMEIIQLLSADIYEDSYLAKAFFLSGSTIGHVTQIILLWFLPLYLLVICSDDPIQDKKTGVRDIWISKLGKKKYFFVKLKASFIVSFSVIFLALTINFLINSLFFDMAGFSSANNYDGVSGEAFIKMQVESPYLSIFLFSLTTSFFAGLIGAAGTCFSMLTYDKKITYPVTFAFWYILISHEGTVMYLFQPFAEYGLETLTPIFITSTLAFLVLYILTYLHEVKINEI</sequence>
<gene>
    <name evidence="2" type="ORF">ABE28_023315</name>
</gene>
<keyword evidence="1" id="KW-0812">Transmembrane</keyword>
<feature type="transmembrane region" description="Helical" evidence="1">
    <location>
        <begin position="197"/>
        <end position="214"/>
    </location>
</feature>
<feature type="transmembrane region" description="Helical" evidence="1">
    <location>
        <begin position="226"/>
        <end position="245"/>
    </location>
</feature>
<keyword evidence="3" id="KW-1185">Reference proteome</keyword>
<feature type="transmembrane region" description="Helical" evidence="1">
    <location>
        <begin position="12"/>
        <end position="33"/>
    </location>
</feature>
<feature type="transmembrane region" description="Helical" evidence="1">
    <location>
        <begin position="106"/>
        <end position="125"/>
    </location>
</feature>
<feature type="transmembrane region" description="Helical" evidence="1">
    <location>
        <begin position="53"/>
        <end position="73"/>
    </location>
</feature>
<dbReference type="Proteomes" id="UP000077926">
    <property type="component" value="Chromosome"/>
</dbReference>
<feature type="transmembrane region" description="Helical" evidence="1">
    <location>
        <begin position="161"/>
        <end position="185"/>
    </location>
</feature>
<accession>A0A1B3XVN9</accession>
<name>A0A1B3XVN9_9BACI</name>